<sequence length="117" mass="12906">MPISPSIPIAILAIPLSNATLSDATAFARKWRLHHGRRSPAKLAHARASLWVNDRPGNEAYLRPVDAQIGRFLRRDALCVAARGAILQPSRFRAINSVFGHLRPGERNVLDDLSPIL</sequence>
<dbReference type="GeneID" id="66682511"/>
<reference evidence="1 2" key="1">
    <citation type="submission" date="2020-04" db="EMBL/GenBank/DDBJ databases">
        <title>Mesorhizobium japonicum R7A epigenetic regulation of quorum sensing and ICE transfer.</title>
        <authorList>
            <person name="Ramsay J.P."/>
            <person name="Colombi E."/>
            <person name="Perry B.J."/>
            <person name="Staltari A."/>
        </authorList>
    </citation>
    <scope>NUCLEOTIDE SEQUENCE [LARGE SCALE GENOMIC DNA]</scope>
    <source>
        <strain evidence="1 2">R7A</strain>
    </source>
</reference>
<protein>
    <submittedName>
        <fullName evidence="1">Uncharacterized protein</fullName>
    </submittedName>
</protein>
<accession>A0ABX6MPX5</accession>
<evidence type="ECO:0000313" key="2">
    <source>
        <dbReference type="Proteomes" id="UP000500892"/>
    </source>
</evidence>
<dbReference type="RefSeq" id="WP_141245607.1">
    <property type="nucleotide sequence ID" value="NZ_CP033366.1"/>
</dbReference>
<evidence type="ECO:0000313" key="1">
    <source>
        <dbReference type="EMBL" id="QJF01424.1"/>
    </source>
</evidence>
<organism evidence="1 2">
    <name type="scientific">Mesorhizobium japonicum R7A</name>
    <dbReference type="NCBI Taxonomy" id="935547"/>
    <lineage>
        <taxon>Bacteria</taxon>
        <taxon>Pseudomonadati</taxon>
        <taxon>Pseudomonadota</taxon>
        <taxon>Alphaproteobacteria</taxon>
        <taxon>Hyphomicrobiales</taxon>
        <taxon>Phyllobacteriaceae</taxon>
        <taxon>Mesorhizobium</taxon>
    </lineage>
</organism>
<gene>
    <name evidence="1" type="ORF">R7A2020_11050</name>
</gene>
<name>A0ABX6MPX5_9HYPH</name>
<keyword evidence="2" id="KW-1185">Reference proteome</keyword>
<dbReference type="EMBL" id="CP051772">
    <property type="protein sequence ID" value="QJF01424.1"/>
    <property type="molecule type" value="Genomic_DNA"/>
</dbReference>
<dbReference type="Proteomes" id="UP000500892">
    <property type="component" value="Chromosome"/>
</dbReference>
<proteinExistence type="predicted"/>